<feature type="non-terminal residue" evidence="1">
    <location>
        <position position="74"/>
    </location>
</feature>
<keyword evidence="1" id="KW-0378">Hydrolase</keyword>
<sequence length="74" mass="8330">MLEKVTPAVVSIAVEGKQVQTSRIPEQFQFFFGPDFPMEQRRERPFRGLGSGVIIDAKKGHIVTNYHVIKGADE</sequence>
<keyword evidence="1" id="KW-0645">Protease</keyword>
<dbReference type="InterPro" id="IPR009003">
    <property type="entry name" value="Peptidase_S1_PA"/>
</dbReference>
<dbReference type="EMBL" id="JABCLB010001646">
    <property type="protein sequence ID" value="NMU84331.1"/>
    <property type="molecule type" value="Genomic_DNA"/>
</dbReference>
<reference evidence="1 2" key="1">
    <citation type="submission" date="2020-04" db="EMBL/GenBank/DDBJ databases">
        <title>Whole-genome sequencing of Vibrio spp. from China reveals different genetic environments of blaCTX-M-14 among diverse lineages.</title>
        <authorList>
            <person name="Zheng Z."/>
            <person name="Ye L."/>
            <person name="Chen S."/>
        </authorList>
    </citation>
    <scope>NUCLEOTIDE SEQUENCE [LARGE SCALE GENOMIC DNA]</scope>
    <source>
        <strain evidence="1 2">Vb0551</strain>
    </source>
</reference>
<gene>
    <name evidence="1" type="ORF">HKB16_15695</name>
</gene>
<dbReference type="SUPFAM" id="SSF50494">
    <property type="entry name" value="Trypsin-like serine proteases"/>
    <property type="match status" value="1"/>
</dbReference>
<dbReference type="Gene3D" id="2.40.10.10">
    <property type="entry name" value="Trypsin-like serine proteases"/>
    <property type="match status" value="1"/>
</dbReference>
<evidence type="ECO:0000313" key="1">
    <source>
        <dbReference type="EMBL" id="NMU84331.1"/>
    </source>
</evidence>
<dbReference type="InterPro" id="IPR043504">
    <property type="entry name" value="Peptidase_S1_PA_chymotrypsin"/>
</dbReference>
<organism evidence="1 2">
    <name type="scientific">Vibrio parahaemolyticus</name>
    <dbReference type="NCBI Taxonomy" id="670"/>
    <lineage>
        <taxon>Bacteria</taxon>
        <taxon>Pseudomonadati</taxon>
        <taxon>Pseudomonadota</taxon>
        <taxon>Gammaproteobacteria</taxon>
        <taxon>Vibrionales</taxon>
        <taxon>Vibrionaceae</taxon>
        <taxon>Vibrio</taxon>
    </lineage>
</organism>
<comment type="caution">
    <text evidence="1">The sequence shown here is derived from an EMBL/GenBank/DDBJ whole genome shotgun (WGS) entry which is preliminary data.</text>
</comment>
<dbReference type="AlphaFoldDB" id="A0A7Y0SIX2"/>
<protein>
    <submittedName>
        <fullName evidence="1">Serine endoprotease DegQ</fullName>
    </submittedName>
</protein>
<dbReference type="GO" id="GO:0008233">
    <property type="term" value="F:peptidase activity"/>
    <property type="evidence" value="ECO:0007669"/>
    <property type="project" value="UniProtKB-KW"/>
</dbReference>
<evidence type="ECO:0000313" key="2">
    <source>
        <dbReference type="Proteomes" id="UP000518904"/>
    </source>
</evidence>
<dbReference type="Proteomes" id="UP000518904">
    <property type="component" value="Unassembled WGS sequence"/>
</dbReference>
<proteinExistence type="predicted"/>
<dbReference type="GO" id="GO:0006508">
    <property type="term" value="P:proteolysis"/>
    <property type="evidence" value="ECO:0007669"/>
    <property type="project" value="UniProtKB-KW"/>
</dbReference>
<accession>A0A7Y0SIX2</accession>
<name>A0A7Y0SIX2_VIBPH</name>